<gene>
    <name evidence="2" type="primary">Necator_chrIII.g11667</name>
    <name evidence="2" type="ORF">RB195_010902</name>
</gene>
<sequence>MFSSTVFVSGNDKEEQISCECLRDITCPVDMLGICQHISTSNRREHWTEGVTGSDSVAKLLFSRTTWTTSQAPQELKVAGSSSVRRGGAAADEDKTESAPSVATARTTKNDLSHIGRFLLRRSGDAYARMKKANLSLLFLYG</sequence>
<dbReference type="Proteomes" id="UP001303046">
    <property type="component" value="Unassembled WGS sequence"/>
</dbReference>
<reference evidence="2 3" key="1">
    <citation type="submission" date="2023-08" db="EMBL/GenBank/DDBJ databases">
        <title>A Necator americanus chromosomal reference genome.</title>
        <authorList>
            <person name="Ilik V."/>
            <person name="Petrzelkova K.J."/>
            <person name="Pardy F."/>
            <person name="Fuh T."/>
            <person name="Niatou-Singa F.S."/>
            <person name="Gouil Q."/>
            <person name="Baker L."/>
            <person name="Ritchie M.E."/>
            <person name="Jex A.R."/>
            <person name="Gazzola D."/>
            <person name="Li H."/>
            <person name="Toshio Fujiwara R."/>
            <person name="Zhan B."/>
            <person name="Aroian R.V."/>
            <person name="Pafco B."/>
            <person name="Schwarz E.M."/>
        </authorList>
    </citation>
    <scope>NUCLEOTIDE SEQUENCE [LARGE SCALE GENOMIC DNA]</scope>
    <source>
        <strain evidence="2 3">Aroian</strain>
        <tissue evidence="2">Whole animal</tissue>
    </source>
</reference>
<dbReference type="EMBL" id="JAVFWL010000003">
    <property type="protein sequence ID" value="KAK6743882.1"/>
    <property type="molecule type" value="Genomic_DNA"/>
</dbReference>
<proteinExistence type="predicted"/>
<comment type="caution">
    <text evidence="2">The sequence shown here is derived from an EMBL/GenBank/DDBJ whole genome shotgun (WGS) entry which is preliminary data.</text>
</comment>
<feature type="region of interest" description="Disordered" evidence="1">
    <location>
        <begin position="73"/>
        <end position="106"/>
    </location>
</feature>
<evidence type="ECO:0000313" key="2">
    <source>
        <dbReference type="EMBL" id="KAK6743882.1"/>
    </source>
</evidence>
<evidence type="ECO:0000313" key="3">
    <source>
        <dbReference type="Proteomes" id="UP001303046"/>
    </source>
</evidence>
<protein>
    <submittedName>
        <fullName evidence="2">Uncharacterized protein</fullName>
    </submittedName>
</protein>
<keyword evidence="3" id="KW-1185">Reference proteome</keyword>
<organism evidence="2 3">
    <name type="scientific">Necator americanus</name>
    <name type="common">Human hookworm</name>
    <dbReference type="NCBI Taxonomy" id="51031"/>
    <lineage>
        <taxon>Eukaryota</taxon>
        <taxon>Metazoa</taxon>
        <taxon>Ecdysozoa</taxon>
        <taxon>Nematoda</taxon>
        <taxon>Chromadorea</taxon>
        <taxon>Rhabditida</taxon>
        <taxon>Rhabditina</taxon>
        <taxon>Rhabditomorpha</taxon>
        <taxon>Strongyloidea</taxon>
        <taxon>Ancylostomatidae</taxon>
        <taxon>Bunostominae</taxon>
        <taxon>Necator</taxon>
    </lineage>
</organism>
<name>A0ABR1CZZ5_NECAM</name>
<evidence type="ECO:0000256" key="1">
    <source>
        <dbReference type="SAM" id="MobiDB-lite"/>
    </source>
</evidence>
<accession>A0ABR1CZZ5</accession>